<evidence type="ECO:0000313" key="4">
    <source>
        <dbReference type="EMBL" id="CAG9328265.1"/>
    </source>
</evidence>
<organism evidence="4 5">
    <name type="scientific">Blepharisma stoltei</name>
    <dbReference type="NCBI Taxonomy" id="1481888"/>
    <lineage>
        <taxon>Eukaryota</taxon>
        <taxon>Sar</taxon>
        <taxon>Alveolata</taxon>
        <taxon>Ciliophora</taxon>
        <taxon>Postciliodesmatophora</taxon>
        <taxon>Heterotrichea</taxon>
        <taxon>Heterotrichida</taxon>
        <taxon>Blepharismidae</taxon>
        <taxon>Blepharisma</taxon>
    </lineage>
</organism>
<reference evidence="4" key="1">
    <citation type="submission" date="2021-09" db="EMBL/GenBank/DDBJ databases">
        <authorList>
            <consortium name="AG Swart"/>
            <person name="Singh M."/>
            <person name="Singh A."/>
            <person name="Seah K."/>
            <person name="Emmerich C."/>
        </authorList>
    </citation>
    <scope>NUCLEOTIDE SEQUENCE</scope>
    <source>
        <strain evidence="4">ATCC30299</strain>
    </source>
</reference>
<comment type="caution">
    <text evidence="4">The sequence shown here is derived from an EMBL/GenBank/DDBJ whole genome shotgun (WGS) entry which is preliminary data.</text>
</comment>
<dbReference type="InterPro" id="IPR051630">
    <property type="entry name" value="Corepressor-Demethylase"/>
</dbReference>
<feature type="repeat" description="TPR" evidence="3">
    <location>
        <begin position="90"/>
        <end position="123"/>
    </location>
</feature>
<dbReference type="PROSITE" id="PS50005">
    <property type="entry name" value="TPR"/>
    <property type="match status" value="2"/>
</dbReference>
<evidence type="ECO:0008006" key="6">
    <source>
        <dbReference type="Google" id="ProtNLM"/>
    </source>
</evidence>
<dbReference type="GO" id="GO:0005634">
    <property type="term" value="C:nucleus"/>
    <property type="evidence" value="ECO:0007669"/>
    <property type="project" value="UniProtKB-SubCell"/>
</dbReference>
<comment type="subcellular location">
    <subcellularLocation>
        <location evidence="1">Nucleus</location>
    </subcellularLocation>
</comment>
<keyword evidence="3" id="KW-0802">TPR repeat</keyword>
<dbReference type="Pfam" id="PF13424">
    <property type="entry name" value="TPR_12"/>
    <property type="match status" value="1"/>
</dbReference>
<dbReference type="PANTHER" id="PTHR14017:SF28">
    <property type="entry name" value="CHROMOSOME UNDETERMINED SCAFFOLD_98, WHOLE GENOME SHOTGUN SEQUENCE"/>
    <property type="match status" value="1"/>
</dbReference>
<evidence type="ECO:0000256" key="2">
    <source>
        <dbReference type="ARBA" id="ARBA00023242"/>
    </source>
</evidence>
<dbReference type="PANTHER" id="PTHR14017">
    <property type="entry name" value="LYSINE-SPECIFIC DEMETHYLASE"/>
    <property type="match status" value="1"/>
</dbReference>
<accession>A0AAU9K2S0</accession>
<evidence type="ECO:0000256" key="1">
    <source>
        <dbReference type="ARBA" id="ARBA00004123"/>
    </source>
</evidence>
<sequence length="275" mass="31843">MSTVLSVENQVSEQTEEQFYPAIMEGLRNPQEIVDIHSALAFFERKTQLENSEGKHWVYLGHCYFISQDLERCYAIYQKCLYSLKEDTNPQLWYGIGLLYSKYNNWKYAEVAFLAALKISPDFEEKGIIYSNLAKIYKNQGHYENAEHYYKKAYELSASDLKLKAELLCNIGYCLELQNKNQEAVKVYKEVIKYQKNQEILGSLARLYEKLGDAESASCCHKEFNSEKIACAFNTKGIPNDIAQPIPQCYNPYMSSQHIYALYCLQLSKNCLSFS</sequence>
<dbReference type="EMBL" id="CAJZBQ010000045">
    <property type="protein sequence ID" value="CAG9328265.1"/>
    <property type="molecule type" value="Genomic_DNA"/>
</dbReference>
<protein>
    <recommendedName>
        <fullName evidence="6">Tetratricopeptide repeat protein</fullName>
    </recommendedName>
</protein>
<gene>
    <name evidence="4" type="ORF">BSTOLATCC_MIC45720</name>
</gene>
<dbReference type="InterPro" id="IPR019734">
    <property type="entry name" value="TPR_rpt"/>
</dbReference>
<keyword evidence="5" id="KW-1185">Reference proteome</keyword>
<name>A0AAU9K2S0_9CILI</name>
<feature type="repeat" description="TPR" evidence="3">
    <location>
        <begin position="127"/>
        <end position="160"/>
    </location>
</feature>
<dbReference type="SUPFAM" id="SSF48452">
    <property type="entry name" value="TPR-like"/>
    <property type="match status" value="1"/>
</dbReference>
<evidence type="ECO:0000313" key="5">
    <source>
        <dbReference type="Proteomes" id="UP001162131"/>
    </source>
</evidence>
<dbReference type="InterPro" id="IPR011990">
    <property type="entry name" value="TPR-like_helical_dom_sf"/>
</dbReference>
<keyword evidence="2" id="KW-0539">Nucleus</keyword>
<evidence type="ECO:0000256" key="3">
    <source>
        <dbReference type="PROSITE-ProRule" id="PRU00339"/>
    </source>
</evidence>
<dbReference type="AlphaFoldDB" id="A0AAU9K2S0"/>
<dbReference type="SMART" id="SM00028">
    <property type="entry name" value="TPR"/>
    <property type="match status" value="4"/>
</dbReference>
<dbReference type="Gene3D" id="1.25.40.10">
    <property type="entry name" value="Tetratricopeptide repeat domain"/>
    <property type="match status" value="1"/>
</dbReference>
<proteinExistence type="predicted"/>
<dbReference type="Proteomes" id="UP001162131">
    <property type="component" value="Unassembled WGS sequence"/>
</dbReference>